<sequence length="546" mass="60868">MRVSTLALTVSPLLAVTCARVTGNLTEHARDLFDYSMSVNDERFDQSYGYVWYPDNGPWSVRFTSWYVPGLLYRNQGNDLANAHKALKSILAAQMNHDFSSAWYGTWKLSPDEPNPTPDSDLYSPEIYGTYDPNWREFVGSQLVQVVAEFEGLLEPDLVSEIESSLAHAAVGAMRRNGTFPEGDNLILGYSNPAYMRALVVGWIGERLNNSTFIDFANKQGTQLLELFTANGSNTLSEYNCPNYYGEDIWALAANIKYGPKEATLTRNSVYVLEELWKDVADHYNPYLGNLAGPYDRANARDMPTHSAILGQFWWGLFGSEKAPLPWKGNDDMRYDIAQGPALALIMDTVGSAISNATARKLNEPFEEERFLNKTIRDGLDTDILRIATSWLSKPLMIGGQQLAETVHRGKQFTPAIVHWASDPAHTPFPYSGWFSLYPTATTINAVAGPGTLDITYPNTTQSGTDTFQFLLAGIPPTWSLSGNVVDGFENLPCLDVNISAPGLERLNTSYFGNTIYNHWYYNITYVVPGNFSGTPKVSFEFDYTC</sequence>
<proteinExistence type="predicted"/>
<evidence type="ECO:0000313" key="2">
    <source>
        <dbReference type="EMBL" id="KAL3423086.1"/>
    </source>
</evidence>
<accession>A0ABR4PIC3</accession>
<reference evidence="2 3" key="1">
    <citation type="submission" date="2024-06" db="EMBL/GenBank/DDBJ databases">
        <title>Complete genome of Phlyctema vagabunda strain 19-DSS-EL-015.</title>
        <authorList>
            <person name="Fiorenzani C."/>
        </authorList>
    </citation>
    <scope>NUCLEOTIDE SEQUENCE [LARGE SCALE GENOMIC DNA]</scope>
    <source>
        <strain evidence="2 3">19-DSS-EL-015</strain>
    </source>
</reference>
<gene>
    <name evidence="2" type="ORF">PVAG01_04833</name>
</gene>
<organism evidence="2 3">
    <name type="scientific">Phlyctema vagabunda</name>
    <dbReference type="NCBI Taxonomy" id="108571"/>
    <lineage>
        <taxon>Eukaryota</taxon>
        <taxon>Fungi</taxon>
        <taxon>Dikarya</taxon>
        <taxon>Ascomycota</taxon>
        <taxon>Pezizomycotina</taxon>
        <taxon>Leotiomycetes</taxon>
        <taxon>Helotiales</taxon>
        <taxon>Dermateaceae</taxon>
        <taxon>Phlyctema</taxon>
    </lineage>
</organism>
<keyword evidence="3" id="KW-1185">Reference proteome</keyword>
<protein>
    <submittedName>
        <fullName evidence="2">Uncharacterized protein</fullName>
    </submittedName>
</protein>
<dbReference type="PANTHER" id="PTHR40616">
    <property type="entry name" value="LINALOOL DEHYDRATASE_ISOMERASE DOMAIN-CONTAINING PROTEIN"/>
    <property type="match status" value="1"/>
</dbReference>
<keyword evidence="1" id="KW-0732">Signal</keyword>
<dbReference type="Proteomes" id="UP001629113">
    <property type="component" value="Unassembled WGS sequence"/>
</dbReference>
<evidence type="ECO:0000313" key="3">
    <source>
        <dbReference type="Proteomes" id="UP001629113"/>
    </source>
</evidence>
<comment type="caution">
    <text evidence="2">The sequence shown here is derived from an EMBL/GenBank/DDBJ whole genome shotgun (WGS) entry which is preliminary data.</text>
</comment>
<dbReference type="EMBL" id="JBFCZG010000004">
    <property type="protein sequence ID" value="KAL3423086.1"/>
    <property type="molecule type" value="Genomic_DNA"/>
</dbReference>
<evidence type="ECO:0000256" key="1">
    <source>
        <dbReference type="SAM" id="SignalP"/>
    </source>
</evidence>
<dbReference type="PANTHER" id="PTHR40616:SF1">
    <property type="entry name" value="LINALOOL DEHYDRATASE_ISOMERASE DOMAIN-CONTAINING PROTEIN"/>
    <property type="match status" value="1"/>
</dbReference>
<feature type="chain" id="PRO_5046579138" evidence="1">
    <location>
        <begin position="20"/>
        <end position="546"/>
    </location>
</feature>
<feature type="signal peptide" evidence="1">
    <location>
        <begin position="1"/>
        <end position="19"/>
    </location>
</feature>
<name>A0ABR4PIC3_9HELO</name>